<keyword evidence="5" id="KW-1185">Reference proteome</keyword>
<protein>
    <recommendedName>
        <fullName evidence="3">PPM-type phosphatase domain-containing protein</fullName>
    </recommendedName>
</protein>
<dbReference type="InterPro" id="IPR001932">
    <property type="entry name" value="PPM-type_phosphatase-like_dom"/>
</dbReference>
<dbReference type="Pfam" id="PF07228">
    <property type="entry name" value="SpoIIE"/>
    <property type="match status" value="1"/>
</dbReference>
<dbReference type="SUPFAM" id="SSF81606">
    <property type="entry name" value="PP2C-like"/>
    <property type="match status" value="1"/>
</dbReference>
<evidence type="ECO:0000256" key="1">
    <source>
        <dbReference type="ARBA" id="ARBA00022801"/>
    </source>
</evidence>
<evidence type="ECO:0000256" key="2">
    <source>
        <dbReference type="SAM" id="MobiDB-lite"/>
    </source>
</evidence>
<evidence type="ECO:0000259" key="3">
    <source>
        <dbReference type="SMART" id="SM00331"/>
    </source>
</evidence>
<evidence type="ECO:0000313" key="4">
    <source>
        <dbReference type="EMBL" id="CAE06527.1"/>
    </source>
</evidence>
<dbReference type="STRING" id="84588.SYNW0012"/>
<dbReference type="PANTHER" id="PTHR43156">
    <property type="entry name" value="STAGE II SPORULATION PROTEIN E-RELATED"/>
    <property type="match status" value="1"/>
</dbReference>
<dbReference type="SMART" id="SM00331">
    <property type="entry name" value="PP2C_SIG"/>
    <property type="match status" value="1"/>
</dbReference>
<sequence length="473" mass="52529">MSSKPPRRHSTPSFRGVAPPPQAMASLRQLFDSLSREQRRNQDLLVSLAFAQRSFTNLNRFLELVPVVASRLVGVQGAILVPFQSDGRLWREQLQAVPAESNQDLLQRLAAFEPGHGAGFGTDDDQLLLMDRLVQRLCPGAGLFATSVVARGRSRGRLYVFEPSGDLVWTDVHRRHVQLVADLAGVAIENDQMLQEARRHERVDRQLSIGAEIQAQLLPDHCPVIEGVELAARCRPAFQVGGDYYDFIPTRPELTGRRRERGRWALVMGDVMGKGVPAGLLMTMLRGMLRAEVLSGLPPDRILHDLNQLAQEDLAQSHRFVTLFYSDFDPRSRRLRYANAAHNPPLLWRAERRSISRLDAAGLLIGLQPEADYGLGEVRLDPGDVLLYYTDGVTEAPGITGDRFDEARLIRTLEGACRSGQGAQGILDHLFDRLDRFVGADHHLEDDASMVVLKVPEAVSLPSVSPSISRLTS</sequence>
<keyword evidence="1" id="KW-0378">Hydrolase</keyword>
<dbReference type="InterPro" id="IPR029016">
    <property type="entry name" value="GAF-like_dom_sf"/>
</dbReference>
<dbReference type="Gene3D" id="3.60.40.10">
    <property type="entry name" value="PPM-type phosphatase domain"/>
    <property type="match status" value="1"/>
</dbReference>
<dbReference type="PANTHER" id="PTHR43156:SF2">
    <property type="entry name" value="STAGE II SPORULATION PROTEIN E"/>
    <property type="match status" value="1"/>
</dbReference>
<dbReference type="RefSeq" id="WP_011126893.1">
    <property type="nucleotide sequence ID" value="NC_005070.1"/>
</dbReference>
<feature type="region of interest" description="Disordered" evidence="2">
    <location>
        <begin position="1"/>
        <end position="20"/>
    </location>
</feature>
<proteinExistence type="predicted"/>
<organism evidence="4 5">
    <name type="scientific">Parasynechococcus marenigrum (strain WH8102)</name>
    <dbReference type="NCBI Taxonomy" id="84588"/>
    <lineage>
        <taxon>Bacteria</taxon>
        <taxon>Bacillati</taxon>
        <taxon>Cyanobacteriota</taxon>
        <taxon>Cyanophyceae</taxon>
        <taxon>Synechococcales</taxon>
        <taxon>Prochlorococcaceae</taxon>
        <taxon>Parasynechococcus</taxon>
        <taxon>Parasynechococcus marenigrum</taxon>
    </lineage>
</organism>
<dbReference type="GO" id="GO:0016791">
    <property type="term" value="F:phosphatase activity"/>
    <property type="evidence" value="ECO:0007669"/>
    <property type="project" value="TreeGrafter"/>
</dbReference>
<dbReference type="SUPFAM" id="SSF55781">
    <property type="entry name" value="GAF domain-like"/>
    <property type="match status" value="1"/>
</dbReference>
<dbReference type="AlphaFoldDB" id="Q7UA84"/>
<feature type="compositionally biased region" description="Basic residues" evidence="2">
    <location>
        <begin position="1"/>
        <end position="10"/>
    </location>
</feature>
<evidence type="ECO:0000313" key="5">
    <source>
        <dbReference type="Proteomes" id="UP000001422"/>
    </source>
</evidence>
<name>Q7UA84_PARMW</name>
<accession>Q7UA84</accession>
<dbReference type="EMBL" id="BX569689">
    <property type="protein sequence ID" value="CAE06527.1"/>
    <property type="molecule type" value="Genomic_DNA"/>
</dbReference>
<dbReference type="Proteomes" id="UP000001422">
    <property type="component" value="Chromosome"/>
</dbReference>
<dbReference type="InterPro" id="IPR052016">
    <property type="entry name" value="Bact_Sigma-Reg"/>
</dbReference>
<dbReference type="KEGG" id="syw:SYNW0012"/>
<dbReference type="Gene3D" id="3.30.450.40">
    <property type="match status" value="1"/>
</dbReference>
<gene>
    <name evidence="4" type="ordered locus">SYNW0012</name>
</gene>
<reference evidence="4 5" key="1">
    <citation type="journal article" date="2003" name="Nature">
        <title>The genome of a motile marine Synechococcus.</title>
        <authorList>
            <person name="Palenik B."/>
            <person name="Brahamsha B."/>
            <person name="Larimer F."/>
            <person name="Land M."/>
            <person name="Hauser L."/>
            <person name="Chain P."/>
            <person name="Lamerdin J."/>
            <person name="Regala W."/>
            <person name="Allen E.A."/>
            <person name="McCarren J."/>
            <person name="Paulsen I."/>
            <person name="Dufresne A."/>
            <person name="Partensky F."/>
            <person name="Webb E."/>
            <person name="Waterbury J."/>
        </authorList>
    </citation>
    <scope>NUCLEOTIDE SEQUENCE [LARGE SCALE GENOMIC DNA]</scope>
    <source>
        <strain evidence="4 5">WH8102</strain>
    </source>
</reference>
<dbReference type="InterPro" id="IPR036457">
    <property type="entry name" value="PPM-type-like_dom_sf"/>
</dbReference>
<feature type="domain" description="PPM-type phosphatase" evidence="3">
    <location>
        <begin position="225"/>
        <end position="455"/>
    </location>
</feature>
<dbReference type="HOGENOM" id="CLU_000445_43_6_3"/>
<dbReference type="eggNOG" id="COG2208">
    <property type="taxonomic scope" value="Bacteria"/>
</dbReference>